<dbReference type="InterPro" id="IPR013815">
    <property type="entry name" value="ATP_grasp_subdomain_1"/>
</dbReference>
<dbReference type="AlphaFoldDB" id="A0A934K4C7"/>
<dbReference type="RefSeq" id="WP_337312721.1">
    <property type="nucleotide sequence ID" value="NZ_JAEKNS010000124.1"/>
</dbReference>
<evidence type="ECO:0000313" key="2">
    <source>
        <dbReference type="Proteomes" id="UP000606991"/>
    </source>
</evidence>
<accession>A0A934K4C7</accession>
<dbReference type="GO" id="GO:0005524">
    <property type="term" value="F:ATP binding"/>
    <property type="evidence" value="ECO:0007669"/>
    <property type="project" value="InterPro"/>
</dbReference>
<comment type="caution">
    <text evidence="1">The sequence shown here is derived from an EMBL/GenBank/DDBJ whole genome shotgun (WGS) entry which is preliminary data.</text>
</comment>
<dbReference type="Gene3D" id="3.30.1490.20">
    <property type="entry name" value="ATP-grasp fold, A domain"/>
    <property type="match status" value="1"/>
</dbReference>
<organism evidence="1 2">
    <name type="scientific">Candidatus Aeolococcus gillhamiae</name>
    <dbReference type="NCBI Taxonomy" id="3127015"/>
    <lineage>
        <taxon>Bacteria</taxon>
        <taxon>Bacillati</taxon>
        <taxon>Candidatus Dormiibacterota</taxon>
        <taxon>Candidatus Dormibacteria</taxon>
        <taxon>Candidatus Aeolococcales</taxon>
        <taxon>Candidatus Aeolococcaceae</taxon>
        <taxon>Candidatus Aeolococcus</taxon>
    </lineage>
</organism>
<dbReference type="SUPFAM" id="SSF56059">
    <property type="entry name" value="Glutathione synthetase ATP-binding domain-like"/>
    <property type="match status" value="1"/>
</dbReference>
<gene>
    <name evidence="1" type="ORF">JF886_11860</name>
</gene>
<name>A0A934K4C7_9BACT</name>
<protein>
    <recommendedName>
        <fullName evidence="3">ATP-grasp domain-containing protein</fullName>
    </recommendedName>
</protein>
<evidence type="ECO:0008006" key="3">
    <source>
        <dbReference type="Google" id="ProtNLM"/>
    </source>
</evidence>
<dbReference type="Proteomes" id="UP000606991">
    <property type="component" value="Unassembled WGS sequence"/>
</dbReference>
<proteinExistence type="predicted"/>
<dbReference type="EMBL" id="JAEKNS010000124">
    <property type="protein sequence ID" value="MBJ7595530.1"/>
    <property type="molecule type" value="Genomic_DNA"/>
</dbReference>
<evidence type="ECO:0000313" key="1">
    <source>
        <dbReference type="EMBL" id="MBJ7595530.1"/>
    </source>
</evidence>
<reference evidence="1 2" key="1">
    <citation type="submission" date="2020-10" db="EMBL/GenBank/DDBJ databases">
        <title>Ca. Dormibacterota MAGs.</title>
        <authorList>
            <person name="Montgomery K."/>
        </authorList>
    </citation>
    <scope>NUCLEOTIDE SEQUENCE [LARGE SCALE GENOMIC DNA]</scope>
    <source>
        <strain evidence="1">SC8812_S17_18</strain>
    </source>
</reference>
<sequence length="415" mass="47862">MPATHVIGLLLGAEEDWPVAFESLLARVVPSVTVDGTSHEFSTERVTIEPFNLRAVPRYSLIIDRLAWWYHMPREWLKKVALMNNVHLLNNPFTFQSMEKHAAYCAMMRLGLRVPETWMVPNKVPPDNPRFATTAERYLRHFDLEAVATEVGMPLYMKPFDGGAWVGVTRIEDSAALRRAYDESAERLMHLQAAVEDFDVFSRSLGIGAETMVMRFNPSKPMHSRYSVSHNFLSEEVGDEVVTIARLVNAFFRWELNSCETLVKDGVVHPIDYANATPDLAVTSLHYYFPWAIRTLLKWSIFCCVTGRRPTVDLDTQSYFAVADNRDLDYEERLRQYRVLADRQLDVDHYLEFCERHLAHVDEACVEWVESDEFDRMLISTVISTYPEHEREMFLGHFRGLLGLWAHDQHVAASA</sequence>